<reference evidence="3" key="1">
    <citation type="submission" date="2025-08" db="UniProtKB">
        <authorList>
            <consortium name="RefSeq"/>
        </authorList>
    </citation>
    <scope>IDENTIFICATION</scope>
    <source>
        <strain evidence="3">14028-0561.14</strain>
        <tissue evidence="3">Whole fly</tissue>
    </source>
</reference>
<proteinExistence type="predicted"/>
<gene>
    <name evidence="3" type="primary">LOC138929183</name>
</gene>
<dbReference type="RefSeq" id="XP_070144566.1">
    <property type="nucleotide sequence ID" value="XM_070288465.1"/>
</dbReference>
<evidence type="ECO:0000313" key="3">
    <source>
        <dbReference type="RefSeq" id="XP_070144566.1"/>
    </source>
</evidence>
<evidence type="ECO:0008006" key="4">
    <source>
        <dbReference type="Google" id="ProtNLM"/>
    </source>
</evidence>
<accession>A0ABM4GPB9</accession>
<name>A0ABM4GPB9_DROKI</name>
<evidence type="ECO:0000256" key="1">
    <source>
        <dbReference type="SAM" id="SignalP"/>
    </source>
</evidence>
<keyword evidence="1" id="KW-0732">Signal</keyword>
<feature type="signal peptide" evidence="1">
    <location>
        <begin position="1"/>
        <end position="19"/>
    </location>
</feature>
<dbReference type="Proteomes" id="UP001652661">
    <property type="component" value="Chromosome X"/>
</dbReference>
<protein>
    <recommendedName>
        <fullName evidence="4">RxLR effector protein</fullName>
    </recommendedName>
</protein>
<dbReference type="GeneID" id="138929183"/>
<evidence type="ECO:0000313" key="2">
    <source>
        <dbReference type="Proteomes" id="UP001652661"/>
    </source>
</evidence>
<sequence length="145" mass="16919">MSHLTLLGLLAFLAISVWAQDNNPVRDNLNISGTLLPTRPSYKKTNAMVHGNVHKLDLEKKTISAEWYLRRNSQKRIKLTPFEKRVVRVLRKFGLLDNDNTAERVVESLRKDKDLLRKLKKLLDDVAEEDESDDFFTSFWDLFFS</sequence>
<organism evidence="2 3">
    <name type="scientific">Drosophila kikkawai</name>
    <name type="common">Fruit fly</name>
    <dbReference type="NCBI Taxonomy" id="30033"/>
    <lineage>
        <taxon>Eukaryota</taxon>
        <taxon>Metazoa</taxon>
        <taxon>Ecdysozoa</taxon>
        <taxon>Arthropoda</taxon>
        <taxon>Hexapoda</taxon>
        <taxon>Insecta</taxon>
        <taxon>Pterygota</taxon>
        <taxon>Neoptera</taxon>
        <taxon>Endopterygota</taxon>
        <taxon>Diptera</taxon>
        <taxon>Brachycera</taxon>
        <taxon>Muscomorpha</taxon>
        <taxon>Ephydroidea</taxon>
        <taxon>Drosophilidae</taxon>
        <taxon>Drosophila</taxon>
        <taxon>Sophophora</taxon>
    </lineage>
</organism>
<feature type="chain" id="PRO_5045428796" description="RxLR effector protein" evidence="1">
    <location>
        <begin position="20"/>
        <end position="145"/>
    </location>
</feature>
<keyword evidence="2" id="KW-1185">Reference proteome</keyword>